<evidence type="ECO:0000313" key="7">
    <source>
        <dbReference type="Proteomes" id="UP000032483"/>
    </source>
</evidence>
<dbReference type="Gene3D" id="1.10.10.60">
    <property type="entry name" value="Homeodomain-like"/>
    <property type="match status" value="2"/>
</dbReference>
<gene>
    <name evidence="6" type="ORF">ASJ35_18495</name>
    <name evidence="5" type="ORF">TQ39_13325</name>
</gene>
<evidence type="ECO:0000259" key="4">
    <source>
        <dbReference type="PROSITE" id="PS01124"/>
    </source>
</evidence>
<comment type="caution">
    <text evidence="5">The sequence shown here is derived from an EMBL/GenBank/DDBJ whole genome shotgun (WGS) entry which is preliminary data.</text>
</comment>
<dbReference type="GeneID" id="42857549"/>
<dbReference type="InterPro" id="IPR009057">
    <property type="entry name" value="Homeodomain-like_sf"/>
</dbReference>
<dbReference type="Pfam" id="PF12833">
    <property type="entry name" value="HTH_18"/>
    <property type="match status" value="1"/>
</dbReference>
<dbReference type="EMBL" id="JXXK01000020">
    <property type="protein sequence ID" value="KJF39292.1"/>
    <property type="molecule type" value="Genomic_DNA"/>
</dbReference>
<dbReference type="GO" id="GO:0003700">
    <property type="term" value="F:DNA-binding transcription factor activity"/>
    <property type="evidence" value="ECO:0007669"/>
    <property type="project" value="InterPro"/>
</dbReference>
<dbReference type="GO" id="GO:0043565">
    <property type="term" value="F:sequence-specific DNA binding"/>
    <property type="evidence" value="ECO:0007669"/>
    <property type="project" value="InterPro"/>
</dbReference>
<dbReference type="PANTHER" id="PTHR43280">
    <property type="entry name" value="ARAC-FAMILY TRANSCRIPTIONAL REGULATOR"/>
    <property type="match status" value="1"/>
</dbReference>
<feature type="domain" description="HTH araC/xylS-type" evidence="4">
    <location>
        <begin position="158"/>
        <end position="256"/>
    </location>
</feature>
<dbReference type="Proteomes" id="UP000053433">
    <property type="component" value="Unassembled WGS sequence"/>
</dbReference>
<name>A0A0D8IXA4_9FIRM</name>
<keyword evidence="2" id="KW-0238">DNA-binding</keyword>
<dbReference type="SUPFAM" id="SSF51215">
    <property type="entry name" value="Regulatory protein AraC"/>
    <property type="match status" value="1"/>
</dbReference>
<dbReference type="InterPro" id="IPR014710">
    <property type="entry name" value="RmlC-like_jellyroll"/>
</dbReference>
<dbReference type="SMART" id="SM00342">
    <property type="entry name" value="HTH_ARAC"/>
    <property type="match status" value="1"/>
</dbReference>
<proteinExistence type="predicted"/>
<accession>A0A0D8IXA4</accession>
<dbReference type="Proteomes" id="UP000032483">
    <property type="component" value="Unassembled WGS sequence"/>
</dbReference>
<dbReference type="Gene3D" id="2.60.120.10">
    <property type="entry name" value="Jelly Rolls"/>
    <property type="match status" value="1"/>
</dbReference>
<dbReference type="RefSeq" id="WP_050005871.1">
    <property type="nucleotide sequence ID" value="NZ_CAUBPW010000089.1"/>
</dbReference>
<keyword evidence="3" id="KW-0804">Transcription</keyword>
<dbReference type="EMBL" id="LMUA01000062">
    <property type="protein sequence ID" value="KUE74582.1"/>
    <property type="molecule type" value="Genomic_DNA"/>
</dbReference>
<dbReference type="SUPFAM" id="SSF46689">
    <property type="entry name" value="Homeodomain-like"/>
    <property type="match status" value="2"/>
</dbReference>
<keyword evidence="7" id="KW-1185">Reference proteome</keyword>
<evidence type="ECO:0000313" key="8">
    <source>
        <dbReference type="Proteomes" id="UP000053433"/>
    </source>
</evidence>
<evidence type="ECO:0000256" key="2">
    <source>
        <dbReference type="ARBA" id="ARBA00023125"/>
    </source>
</evidence>
<evidence type="ECO:0000313" key="5">
    <source>
        <dbReference type="EMBL" id="KJF39292.1"/>
    </source>
</evidence>
<evidence type="ECO:0000313" key="6">
    <source>
        <dbReference type="EMBL" id="KUE74582.1"/>
    </source>
</evidence>
<dbReference type="PROSITE" id="PS01124">
    <property type="entry name" value="HTH_ARAC_FAMILY_2"/>
    <property type="match status" value="1"/>
</dbReference>
<dbReference type="InterPro" id="IPR018060">
    <property type="entry name" value="HTH_AraC"/>
</dbReference>
<dbReference type="AlphaFoldDB" id="A0A0D8IXA4"/>
<organism evidence="5 7">
    <name type="scientific">Ruthenibacterium lactatiformans</name>
    <dbReference type="NCBI Taxonomy" id="1550024"/>
    <lineage>
        <taxon>Bacteria</taxon>
        <taxon>Bacillati</taxon>
        <taxon>Bacillota</taxon>
        <taxon>Clostridia</taxon>
        <taxon>Eubacteriales</taxon>
        <taxon>Oscillospiraceae</taxon>
        <taxon>Ruthenibacterium</taxon>
    </lineage>
</organism>
<dbReference type="InterPro" id="IPR037923">
    <property type="entry name" value="HTH-like"/>
</dbReference>
<sequence>MAKQERRIFDKDVQVWVHRYENLRNMAHWHFENELVVCQEGAAEIMLDGIFYTLHQGDCAFFCGERVHNIRGTVDSRIAVAQFGNLLHSPCYLKKPIFPDRYNACERMNELNAEYQKKQLFYAEKMNALITSLLSDIFRGEELAIDARTAQPTHTHYKQLLVLLDQHCDEYSFEDAASFMNMSEAYFSRYFKRMTGLTFSRYMNVLRVDRAIELLGQLEDITMADLMARCGFNTLRNFNRVFKEITGYPPKHLPANFSLNRRAFVNEETGFDPTLDTSIVLGE</sequence>
<protein>
    <recommendedName>
        <fullName evidence="4">HTH araC/xylS-type domain-containing protein</fullName>
    </recommendedName>
</protein>
<dbReference type="PANTHER" id="PTHR43280:SF27">
    <property type="entry name" value="TRANSCRIPTIONAL REGULATOR MTLR"/>
    <property type="match status" value="1"/>
</dbReference>
<reference evidence="5" key="1">
    <citation type="submission" date="2015-02" db="EMBL/GenBank/DDBJ databases">
        <title>A novel member of the family Ruminococcaceae isolated from human feces.</title>
        <authorList>
            <person name="Shkoporov A.N."/>
            <person name="Chaplin A.V."/>
            <person name="Motuzova O.V."/>
            <person name="Kafarskaia L.I."/>
            <person name="Khokhlova E.V."/>
            <person name="Efimov B.A."/>
        </authorList>
    </citation>
    <scope>NUCLEOTIDE SEQUENCE [LARGE SCALE GENOMIC DNA]</scope>
    <source>
        <strain evidence="5">585-1</strain>
    </source>
</reference>
<evidence type="ECO:0000256" key="3">
    <source>
        <dbReference type="ARBA" id="ARBA00023163"/>
    </source>
</evidence>
<accession>A0A0W7TLH9</accession>
<reference evidence="6 8" key="2">
    <citation type="submission" date="2015-10" db="EMBL/GenBank/DDBJ databases">
        <title>A novel member of the family Ruminococcaceae isolated from human faeces.</title>
        <authorList>
            <person name="Shkoporov A.N."/>
            <person name="Chaplin A.V."/>
            <person name="Motuzova O.V."/>
            <person name="Kafarskaia L.I."/>
            <person name="Efimov B.A."/>
        </authorList>
    </citation>
    <scope>NUCLEOTIDE SEQUENCE [LARGE SCALE GENOMIC DNA]</scope>
    <source>
        <strain evidence="6 8">668</strain>
    </source>
</reference>
<evidence type="ECO:0000256" key="1">
    <source>
        <dbReference type="ARBA" id="ARBA00023015"/>
    </source>
</evidence>
<keyword evidence="1" id="KW-0805">Transcription regulation</keyword>